<dbReference type="PANTHER" id="PTHR33420">
    <property type="entry name" value="FIMBRIAL SUBUNIT ELFA-RELATED"/>
    <property type="match status" value="1"/>
</dbReference>
<protein>
    <submittedName>
        <fullName evidence="2">Type 1 fimbrial protein</fullName>
    </submittedName>
</protein>
<dbReference type="InterPro" id="IPR008966">
    <property type="entry name" value="Adhesion_dom_sf"/>
</dbReference>
<keyword evidence="3" id="KW-1185">Reference proteome</keyword>
<accession>A0ABS0W0M3</accession>
<dbReference type="InterPro" id="IPR000259">
    <property type="entry name" value="Adhesion_dom_fimbrial"/>
</dbReference>
<dbReference type="PANTHER" id="PTHR33420:SF11">
    <property type="entry name" value="FIMBRIAL-LIKE PROTEIN"/>
    <property type="match status" value="1"/>
</dbReference>
<evidence type="ECO:0000313" key="3">
    <source>
        <dbReference type="Proteomes" id="UP000619976"/>
    </source>
</evidence>
<dbReference type="SUPFAM" id="SSF49401">
    <property type="entry name" value="Bacterial adhesins"/>
    <property type="match status" value="1"/>
</dbReference>
<dbReference type="Pfam" id="PF00419">
    <property type="entry name" value="Fimbrial"/>
    <property type="match status" value="1"/>
</dbReference>
<proteinExistence type="predicted"/>
<dbReference type="InterPro" id="IPR036937">
    <property type="entry name" value="Adhesion_dom_fimbrial_sf"/>
</dbReference>
<name>A0ABS0W0M3_9GAMM</name>
<gene>
    <name evidence="2" type="ORF">JFQ69_01940</name>
</gene>
<feature type="domain" description="Fimbrial-type adhesion" evidence="1">
    <location>
        <begin position="32"/>
        <end position="182"/>
    </location>
</feature>
<reference evidence="2 3" key="1">
    <citation type="submission" date="2020-12" db="EMBL/GenBank/DDBJ databases">
        <title>Enhanced detection system for hospital associated transmission using whole genome sequencing surveillance.</title>
        <authorList>
            <person name="Harrison L.H."/>
            <person name="Van Tyne D."/>
            <person name="Marsh J.W."/>
            <person name="Griffith M.P."/>
            <person name="Snyder D.J."/>
            <person name="Cooper V.S."/>
            <person name="Mustapha M."/>
        </authorList>
    </citation>
    <scope>NUCLEOTIDE SEQUENCE [LARGE SCALE GENOMIC DNA]</scope>
    <source>
        <strain evidence="2 3">PR00195</strain>
    </source>
</reference>
<dbReference type="InterPro" id="IPR050263">
    <property type="entry name" value="Bact_Fimbrial_Adh_Pro"/>
</dbReference>
<organism evidence="2 3">
    <name type="scientific">Proteus penneri</name>
    <dbReference type="NCBI Taxonomy" id="102862"/>
    <lineage>
        <taxon>Bacteria</taxon>
        <taxon>Pseudomonadati</taxon>
        <taxon>Pseudomonadota</taxon>
        <taxon>Gammaproteobacteria</taxon>
        <taxon>Enterobacterales</taxon>
        <taxon>Morganellaceae</taxon>
        <taxon>Proteus</taxon>
    </lineage>
</organism>
<dbReference type="EMBL" id="JAEKCB010000001">
    <property type="protein sequence ID" value="MBJ2116435.1"/>
    <property type="molecule type" value="Genomic_DNA"/>
</dbReference>
<dbReference type="Proteomes" id="UP000619976">
    <property type="component" value="Unassembled WGS sequence"/>
</dbReference>
<sequence>MAGITLALVSICSVADGGKEIGKKHEGMTQIVGKVISTPCSIALKDRHQLVDFSALTLTNLSTAEQREQHLQPFEIELRDCGSVYNTIDSKTWTIRFDGKTTAHLPAFVLQGASQGVGVSVLDQSKHRIYPGRSYPLTHGTILDDKSGQSLVLQYFLQLELTGAPIQAGRYHGIVRFFIDYQ</sequence>
<evidence type="ECO:0000313" key="2">
    <source>
        <dbReference type="EMBL" id="MBJ2116435.1"/>
    </source>
</evidence>
<comment type="caution">
    <text evidence="2">The sequence shown here is derived from an EMBL/GenBank/DDBJ whole genome shotgun (WGS) entry which is preliminary data.</text>
</comment>
<dbReference type="Gene3D" id="2.60.40.1090">
    <property type="entry name" value="Fimbrial-type adhesion domain"/>
    <property type="match status" value="1"/>
</dbReference>
<evidence type="ECO:0000259" key="1">
    <source>
        <dbReference type="Pfam" id="PF00419"/>
    </source>
</evidence>